<dbReference type="Proteomes" id="UP000254031">
    <property type="component" value="Unassembled WGS sequence"/>
</dbReference>
<dbReference type="EMBL" id="VAJI01000009">
    <property type="protein sequence ID" value="TRB38041.1"/>
    <property type="molecule type" value="Genomic_DNA"/>
</dbReference>
<dbReference type="Proteomes" id="UP000318394">
    <property type="component" value="Unassembled WGS sequence"/>
</dbReference>
<dbReference type="EMBL" id="UGPL01000006">
    <property type="protein sequence ID" value="STY65462.1"/>
    <property type="molecule type" value="Genomic_DNA"/>
</dbReference>
<evidence type="ECO:0000313" key="2">
    <source>
        <dbReference type="EMBL" id="STY65462.1"/>
    </source>
</evidence>
<evidence type="ECO:0000313" key="6">
    <source>
        <dbReference type="Proteomes" id="UP000315164"/>
    </source>
</evidence>
<accession>A0A249A2G9</accession>
<evidence type="ECO:0000313" key="3">
    <source>
        <dbReference type="EMBL" id="TRB38041.1"/>
    </source>
</evidence>
<evidence type="ECO:0000313" key="7">
    <source>
        <dbReference type="Proteomes" id="UP000318394"/>
    </source>
</evidence>
<dbReference type="EMBL" id="VAJB01000009">
    <property type="protein sequence ID" value="TRB74862.1"/>
    <property type="molecule type" value="Genomic_DNA"/>
</dbReference>
<reference evidence="2 5" key="1">
    <citation type="submission" date="2018-06" db="EMBL/GenBank/DDBJ databases">
        <authorList>
            <consortium name="Pathogen Informatics"/>
            <person name="Doyle S."/>
        </authorList>
    </citation>
    <scope>NUCLEOTIDE SEQUENCE [LARGE SCALE GENOMIC DNA]</scope>
    <source>
        <strain evidence="2 5">NCTC9380</strain>
    </source>
</reference>
<feature type="chain" id="PRO_5044570325" description="DUF3859 domain-containing protein" evidence="1">
    <location>
        <begin position="20"/>
        <end position="158"/>
    </location>
</feature>
<dbReference type="AlphaFoldDB" id="A0A249A2G9"/>
<organism evidence="4 6">
    <name type="scientific">Mannheimia haemolytica</name>
    <name type="common">Pasteurella haemolytica</name>
    <dbReference type="NCBI Taxonomy" id="75985"/>
    <lineage>
        <taxon>Bacteria</taxon>
        <taxon>Pseudomonadati</taxon>
        <taxon>Pseudomonadota</taxon>
        <taxon>Gammaproteobacteria</taxon>
        <taxon>Pasteurellales</taxon>
        <taxon>Pasteurellaceae</taxon>
        <taxon>Mannheimia</taxon>
    </lineage>
</organism>
<keyword evidence="1" id="KW-0732">Signal</keyword>
<dbReference type="GeneID" id="67369456"/>
<proteinExistence type="predicted"/>
<dbReference type="KEGG" id="mhaq:WC39_08745"/>
<evidence type="ECO:0000256" key="1">
    <source>
        <dbReference type="SAM" id="SignalP"/>
    </source>
</evidence>
<protein>
    <recommendedName>
        <fullName evidence="8">DUF3859 domain-containing protein</fullName>
    </recommendedName>
</protein>
<name>A0A249A2G9_MANHA</name>
<dbReference type="KEGG" id="mhay:VK67_08745"/>
<evidence type="ECO:0000313" key="5">
    <source>
        <dbReference type="Proteomes" id="UP000254031"/>
    </source>
</evidence>
<evidence type="ECO:0000313" key="4">
    <source>
        <dbReference type="EMBL" id="TRB74862.1"/>
    </source>
</evidence>
<dbReference type="RefSeq" id="WP_006248420.1">
    <property type="nucleotide sequence ID" value="NZ_CP011098.1"/>
</dbReference>
<keyword evidence="7" id="KW-1185">Reference proteome</keyword>
<feature type="signal peptide" evidence="1">
    <location>
        <begin position="1"/>
        <end position="19"/>
    </location>
</feature>
<sequence>MNKLWTVLALTITSHYSFAAAEKIVTKDLPAEGKPAVVLQVFDESEKIAKPIKGNKLFISKKQTRLCWHSINLPVQNKVTIAEAFYAPAAMKLASPGSKINSSADKKNHTIITEINLANNQVLNRCWGFDKTDPVGKYKMEIQINDHIFKGLEFEIVK</sequence>
<dbReference type="OrthoDB" id="8613971at2"/>
<evidence type="ECO:0008006" key="8">
    <source>
        <dbReference type="Google" id="ProtNLM"/>
    </source>
</evidence>
<reference evidence="6 7" key="2">
    <citation type="journal article" date="2019" name="Vet. Microbiol.">
        <title>Genetic characterization of susceptible and multi-drug resistant Mannheimia haemolytica isolated from high-risk stocker calves prior to and after antimicrobial metaphylaxis.</title>
        <authorList>
            <person name="Snyder E.R."/>
            <person name="Alvarez-Narvaez S."/>
            <person name="Credille B.C."/>
        </authorList>
    </citation>
    <scope>NUCLEOTIDE SEQUENCE [LARGE SCALE GENOMIC DNA]</scope>
    <source>
        <strain evidence="4 6">UGA-R5-128-1</strain>
        <strain evidence="3 7">UGA-R7-163-1</strain>
    </source>
</reference>
<dbReference type="Proteomes" id="UP000315164">
    <property type="component" value="Unassembled WGS sequence"/>
</dbReference>
<gene>
    <name evidence="4" type="ORF">FEA53_06125</name>
    <name evidence="3" type="ORF">FEB89_06190</name>
    <name evidence="2" type="ORF">NCTC9380_00729</name>
</gene>